<keyword evidence="2" id="KW-0479">Metal-binding</keyword>
<dbReference type="SUPFAM" id="SSF88713">
    <property type="entry name" value="Glycoside hydrolase/deacetylase"/>
    <property type="match status" value="1"/>
</dbReference>
<comment type="caution">
    <text evidence="9">The sequence shown here is derived from an EMBL/GenBank/DDBJ whole genome shotgun (WGS) entry which is preliminary data.</text>
</comment>
<keyword evidence="3 7" id="KW-0732">Signal</keyword>
<keyword evidence="10" id="KW-1185">Reference proteome</keyword>
<name>A0A397SW46_9GLOM</name>
<dbReference type="EMBL" id="QKYT01000186">
    <property type="protein sequence ID" value="RIA90258.1"/>
    <property type="molecule type" value="Genomic_DNA"/>
</dbReference>
<evidence type="ECO:0000256" key="5">
    <source>
        <dbReference type="ARBA" id="ARBA00023277"/>
    </source>
</evidence>
<dbReference type="Pfam" id="PF01522">
    <property type="entry name" value="Polysacc_deac_1"/>
    <property type="match status" value="1"/>
</dbReference>
<evidence type="ECO:0000256" key="2">
    <source>
        <dbReference type="ARBA" id="ARBA00022723"/>
    </source>
</evidence>
<feature type="region of interest" description="Disordered" evidence="6">
    <location>
        <begin position="248"/>
        <end position="278"/>
    </location>
</feature>
<evidence type="ECO:0000259" key="8">
    <source>
        <dbReference type="PROSITE" id="PS51677"/>
    </source>
</evidence>
<feature type="chain" id="PRO_5017377445" evidence="7">
    <location>
        <begin position="24"/>
        <end position="322"/>
    </location>
</feature>
<reference evidence="9 10" key="1">
    <citation type="submission" date="2018-06" db="EMBL/GenBank/DDBJ databases">
        <title>Comparative genomics reveals the genomic features of Rhizophagus irregularis, R. cerebriforme, R. diaphanum and Gigaspora rosea, and their symbiotic lifestyle signature.</title>
        <authorList>
            <person name="Morin E."/>
            <person name="San Clemente H."/>
            <person name="Chen E.C.H."/>
            <person name="De La Providencia I."/>
            <person name="Hainaut M."/>
            <person name="Kuo A."/>
            <person name="Kohler A."/>
            <person name="Murat C."/>
            <person name="Tang N."/>
            <person name="Roy S."/>
            <person name="Loubradou J."/>
            <person name="Henrissat B."/>
            <person name="Grigoriev I.V."/>
            <person name="Corradi N."/>
            <person name="Roux C."/>
            <person name="Martin F.M."/>
        </authorList>
    </citation>
    <scope>NUCLEOTIDE SEQUENCE [LARGE SCALE GENOMIC DNA]</scope>
    <source>
        <strain evidence="9 10">DAOM 227022</strain>
    </source>
</reference>
<evidence type="ECO:0000313" key="10">
    <source>
        <dbReference type="Proteomes" id="UP000265703"/>
    </source>
</evidence>
<dbReference type="InterPro" id="IPR011330">
    <property type="entry name" value="Glyco_hydro/deAcase_b/a-brl"/>
</dbReference>
<gene>
    <name evidence="9" type="ORF">C1645_737987</name>
</gene>
<dbReference type="GO" id="GO:0046872">
    <property type="term" value="F:metal ion binding"/>
    <property type="evidence" value="ECO:0007669"/>
    <property type="project" value="UniProtKB-KW"/>
</dbReference>
<accession>A0A397SW46</accession>
<organism evidence="9 10">
    <name type="scientific">Glomus cerebriforme</name>
    <dbReference type="NCBI Taxonomy" id="658196"/>
    <lineage>
        <taxon>Eukaryota</taxon>
        <taxon>Fungi</taxon>
        <taxon>Fungi incertae sedis</taxon>
        <taxon>Mucoromycota</taxon>
        <taxon>Glomeromycotina</taxon>
        <taxon>Glomeromycetes</taxon>
        <taxon>Glomerales</taxon>
        <taxon>Glomeraceae</taxon>
        <taxon>Glomus</taxon>
    </lineage>
</organism>
<evidence type="ECO:0000256" key="3">
    <source>
        <dbReference type="ARBA" id="ARBA00022729"/>
    </source>
</evidence>
<dbReference type="PROSITE" id="PS51677">
    <property type="entry name" value="NODB"/>
    <property type="match status" value="1"/>
</dbReference>
<keyword evidence="5" id="KW-0119">Carbohydrate metabolism</keyword>
<dbReference type="STRING" id="658196.A0A397SW46"/>
<dbReference type="OrthoDB" id="407355at2759"/>
<sequence>MHLSTLFNIISLAALAVVGGAYAQDDGPGFITKCKTPGQVALTFDDGPSEFTPKLLGYLAAAKVPATFFVLGVSINQDGGKEALKAAFDAGHQIALHSNTHADMNKLSPEGVKSEYTINLKAVQDTIGVSPAMARPPFGNCNAACAKVLEGEMGLTIIQWNCDSNDWQYDGKLADQPKLFTNMANIINPSNPQTDSFITLQHDIKGYSVEYVPKVIDMIKGKGYTFVTVEDCLGKSIPAYVGGASAPASDPAPAPAPGPDAAPAPDAQSSPAPAAYPPASSAPTTAAYAEAPSPSVVPNSADKFAPIVGLKLICLIFGYLMY</sequence>
<feature type="compositionally biased region" description="Low complexity" evidence="6">
    <location>
        <begin position="263"/>
        <end position="278"/>
    </location>
</feature>
<feature type="domain" description="NodB homology" evidence="8">
    <location>
        <begin position="38"/>
        <end position="227"/>
    </location>
</feature>
<protein>
    <submittedName>
        <fullName evidence="9">Carbohydrate Esterase Family 4 protein</fullName>
    </submittedName>
</protein>
<evidence type="ECO:0000313" key="9">
    <source>
        <dbReference type="EMBL" id="RIA90258.1"/>
    </source>
</evidence>
<dbReference type="GO" id="GO:0016810">
    <property type="term" value="F:hydrolase activity, acting on carbon-nitrogen (but not peptide) bonds"/>
    <property type="evidence" value="ECO:0007669"/>
    <property type="project" value="InterPro"/>
</dbReference>
<evidence type="ECO:0000256" key="1">
    <source>
        <dbReference type="ARBA" id="ARBA00001941"/>
    </source>
</evidence>
<dbReference type="Proteomes" id="UP000265703">
    <property type="component" value="Unassembled WGS sequence"/>
</dbReference>
<proteinExistence type="predicted"/>
<keyword evidence="4" id="KW-0378">Hydrolase</keyword>
<evidence type="ECO:0000256" key="6">
    <source>
        <dbReference type="SAM" id="MobiDB-lite"/>
    </source>
</evidence>
<dbReference type="PANTHER" id="PTHR46471:SF2">
    <property type="entry name" value="CHITIN DEACETYLASE-RELATED"/>
    <property type="match status" value="1"/>
</dbReference>
<dbReference type="Gene3D" id="3.20.20.370">
    <property type="entry name" value="Glycoside hydrolase/deacetylase"/>
    <property type="match status" value="1"/>
</dbReference>
<evidence type="ECO:0000256" key="4">
    <source>
        <dbReference type="ARBA" id="ARBA00022801"/>
    </source>
</evidence>
<dbReference type="PANTHER" id="PTHR46471">
    <property type="entry name" value="CHITIN DEACETYLASE"/>
    <property type="match status" value="1"/>
</dbReference>
<feature type="compositionally biased region" description="Pro residues" evidence="6">
    <location>
        <begin position="250"/>
        <end position="262"/>
    </location>
</feature>
<feature type="signal peptide" evidence="7">
    <location>
        <begin position="1"/>
        <end position="23"/>
    </location>
</feature>
<comment type="cofactor">
    <cofactor evidence="1">
        <name>Co(2+)</name>
        <dbReference type="ChEBI" id="CHEBI:48828"/>
    </cofactor>
</comment>
<dbReference type="GO" id="GO:0005975">
    <property type="term" value="P:carbohydrate metabolic process"/>
    <property type="evidence" value="ECO:0007669"/>
    <property type="project" value="InterPro"/>
</dbReference>
<evidence type="ECO:0000256" key="7">
    <source>
        <dbReference type="SAM" id="SignalP"/>
    </source>
</evidence>
<dbReference type="InterPro" id="IPR002509">
    <property type="entry name" value="NODB_dom"/>
</dbReference>
<dbReference type="AlphaFoldDB" id="A0A397SW46"/>